<dbReference type="OrthoDB" id="249225at2"/>
<dbReference type="PANTHER" id="PTHR43265:SF1">
    <property type="entry name" value="ESTERASE ESTD"/>
    <property type="match status" value="1"/>
</dbReference>
<dbReference type="GO" id="GO:0052689">
    <property type="term" value="F:carboxylic ester hydrolase activity"/>
    <property type="evidence" value="ECO:0007669"/>
    <property type="project" value="TreeGrafter"/>
</dbReference>
<proteinExistence type="predicted"/>
<protein>
    <submittedName>
        <fullName evidence="1">Alpha/beta fold hydrolase</fullName>
    </submittedName>
</protein>
<reference evidence="1 2" key="1">
    <citation type="submission" date="2019-03" db="EMBL/GenBank/DDBJ databases">
        <title>Rhizobium sp. nov., an bacterium isolated from biocrust in Mu Us Desert.</title>
        <authorList>
            <person name="Lixiong L."/>
        </authorList>
    </citation>
    <scope>NUCLEOTIDE SEQUENCE [LARGE SCALE GENOMIC DNA]</scope>
    <source>
        <strain evidence="1 2">SPY-1</strain>
    </source>
</reference>
<gene>
    <name evidence="1" type="ORF">E2F50_19010</name>
</gene>
<evidence type="ECO:0000313" key="2">
    <source>
        <dbReference type="Proteomes" id="UP000295238"/>
    </source>
</evidence>
<comment type="caution">
    <text evidence="1">The sequence shown here is derived from an EMBL/GenBank/DDBJ whole genome shotgun (WGS) entry which is preliminary data.</text>
</comment>
<dbReference type="InterPro" id="IPR053145">
    <property type="entry name" value="AB_hydrolase_Est10"/>
</dbReference>
<dbReference type="Proteomes" id="UP000295238">
    <property type="component" value="Unassembled WGS sequence"/>
</dbReference>
<sequence length="601" mass="65836">MKKTALLNKKDAADIRSYQRSASTPVVFDNIIGLYHPVGSAAHAGTAALLLSPWGLEELSTRKFRRLIAEDLADKGIPSLRFDYPGTGDALDPPDFEDGLDIWERGVVAAGEYLESLGHSRLVIIGQGLGTALALGAAKRLRNVDGIALLAPVLNGRKHLRELSIWAKVVNSYTNLRDDDRLEGQYTIAGLVMPAEIAADIRKINLLEEQDLPKANWLLFNRIDPDSAKLASQLRSRGDKVEEHLFSGYQELIANPLTSQVPSDVIPVLCEWADRLKNEPTPCHDLWTSPAIMASPLAGNGFAETPIRFGDYNRLYGVLCRPTGARTSATVVFLGSAYDRHSGWGRLTTETARNLAQVGIASLRFDCANVADSPPLAGAPSQVLYDKTQNQDVSAALDYLRENGLSPAIVVGRCSGAYLAFQSALQRENELGGVVAANPFTLYWDPENPHDLVSTPQSLENYGRKIFQLQTFKRLIKGDIDLQKAAQNFATAIGRKVAAGLQARLPAQLLQPREKRLIGDYFQCMSDNAIAVDLLYSAGDVGLENLTRHFRVDGRGLKRFNNITVTVIDGADHNLTPAHARQMFQHHVIEMASKFKVGHSS</sequence>
<dbReference type="InterPro" id="IPR029058">
    <property type="entry name" value="AB_hydrolase_fold"/>
</dbReference>
<dbReference type="Gene3D" id="3.40.50.1820">
    <property type="entry name" value="alpha/beta hydrolase"/>
    <property type="match status" value="2"/>
</dbReference>
<dbReference type="EMBL" id="SMTL01000006">
    <property type="protein sequence ID" value="TDK31760.1"/>
    <property type="molecule type" value="Genomic_DNA"/>
</dbReference>
<dbReference type="RefSeq" id="WP_133317762.1">
    <property type="nucleotide sequence ID" value="NZ_SMTL01000006.1"/>
</dbReference>
<evidence type="ECO:0000313" key="1">
    <source>
        <dbReference type="EMBL" id="TDK31760.1"/>
    </source>
</evidence>
<name>A0A4R5UAD1_9HYPH</name>
<dbReference type="SUPFAM" id="SSF53474">
    <property type="entry name" value="alpha/beta-Hydrolases"/>
    <property type="match status" value="2"/>
</dbReference>
<dbReference type="PANTHER" id="PTHR43265">
    <property type="entry name" value="ESTERASE ESTD"/>
    <property type="match status" value="1"/>
</dbReference>
<keyword evidence="1" id="KW-0378">Hydrolase</keyword>
<accession>A0A4R5UAD1</accession>
<keyword evidence="2" id="KW-1185">Reference proteome</keyword>
<dbReference type="AlphaFoldDB" id="A0A4R5UAD1"/>
<organism evidence="1 2">
    <name type="scientific">Rhizobium deserti</name>
    <dbReference type="NCBI Taxonomy" id="2547961"/>
    <lineage>
        <taxon>Bacteria</taxon>
        <taxon>Pseudomonadati</taxon>
        <taxon>Pseudomonadota</taxon>
        <taxon>Alphaproteobacteria</taxon>
        <taxon>Hyphomicrobiales</taxon>
        <taxon>Rhizobiaceae</taxon>
        <taxon>Rhizobium/Agrobacterium group</taxon>
        <taxon>Rhizobium</taxon>
    </lineage>
</organism>